<dbReference type="InterPro" id="IPR001308">
    <property type="entry name" value="ETF_a/FixB"/>
</dbReference>
<dbReference type="InterPro" id="IPR014731">
    <property type="entry name" value="ETF_asu_C"/>
</dbReference>
<accession>A0A3B1CUH4</accession>
<dbReference type="GO" id="GO:0009055">
    <property type="term" value="F:electron transfer activity"/>
    <property type="evidence" value="ECO:0007669"/>
    <property type="project" value="InterPro"/>
</dbReference>
<dbReference type="Gene3D" id="3.40.50.1220">
    <property type="entry name" value="TPP-binding domain"/>
    <property type="match status" value="1"/>
</dbReference>
<dbReference type="InterPro" id="IPR029035">
    <property type="entry name" value="DHS-like_NAD/FAD-binding_dom"/>
</dbReference>
<dbReference type="AlphaFoldDB" id="A0A3B1CUH4"/>
<gene>
    <name evidence="3" type="ORF">MNBD_NITROSPINAE05-773</name>
</gene>
<dbReference type="GO" id="GO:0033539">
    <property type="term" value="P:fatty acid beta-oxidation using acyl-CoA dehydrogenase"/>
    <property type="evidence" value="ECO:0007669"/>
    <property type="project" value="TreeGrafter"/>
</dbReference>
<keyword evidence="1" id="KW-0813">Transport</keyword>
<protein>
    <submittedName>
        <fullName evidence="3">Electron transfer flavoprotein, alpha subunit</fullName>
    </submittedName>
</protein>
<dbReference type="Pfam" id="PF00766">
    <property type="entry name" value="ETF_alpha"/>
    <property type="match status" value="1"/>
</dbReference>
<dbReference type="SUPFAM" id="SSF52467">
    <property type="entry name" value="DHS-like NAD/FAD-binding domain"/>
    <property type="match status" value="1"/>
</dbReference>
<feature type="non-terminal residue" evidence="3">
    <location>
        <position position="1"/>
    </location>
</feature>
<reference evidence="3" key="1">
    <citation type="submission" date="2018-06" db="EMBL/GenBank/DDBJ databases">
        <authorList>
            <person name="Zhirakovskaya E."/>
        </authorList>
    </citation>
    <scope>NUCLEOTIDE SEQUENCE</scope>
</reference>
<evidence type="ECO:0000259" key="2">
    <source>
        <dbReference type="Pfam" id="PF00766"/>
    </source>
</evidence>
<proteinExistence type="predicted"/>
<dbReference type="PROSITE" id="PS00696">
    <property type="entry name" value="ETF_ALPHA"/>
    <property type="match status" value="1"/>
</dbReference>
<dbReference type="PANTHER" id="PTHR43153">
    <property type="entry name" value="ELECTRON TRANSFER FLAVOPROTEIN ALPHA"/>
    <property type="match status" value="1"/>
</dbReference>
<name>A0A3B1CUH4_9ZZZZ</name>
<evidence type="ECO:0000313" key="3">
    <source>
        <dbReference type="EMBL" id="VAX27628.1"/>
    </source>
</evidence>
<dbReference type="PANTHER" id="PTHR43153:SF1">
    <property type="entry name" value="ELECTRON TRANSFER FLAVOPROTEIN SUBUNIT ALPHA, MITOCHONDRIAL"/>
    <property type="match status" value="1"/>
</dbReference>
<sequence length="95" mass="9848">GAAVGASRPVVDDGWRDYSSQVGQTGRTVSPDLYIACGISGAIQHLAGMSSSKCIVAINKDPNAPIFSVADYGIVGDVLEVLPLLTAEFKKVLQA</sequence>
<feature type="domain" description="Electron transfer flavoprotein alpha subunit C-terminal" evidence="2">
    <location>
        <begin position="1"/>
        <end position="50"/>
    </location>
</feature>
<keyword evidence="1" id="KW-0249">Electron transport</keyword>
<dbReference type="EMBL" id="UOGG01000036">
    <property type="protein sequence ID" value="VAX27628.1"/>
    <property type="molecule type" value="Genomic_DNA"/>
</dbReference>
<dbReference type="InterPro" id="IPR018206">
    <property type="entry name" value="ETF_asu_C_CS"/>
</dbReference>
<organism evidence="3">
    <name type="scientific">hydrothermal vent metagenome</name>
    <dbReference type="NCBI Taxonomy" id="652676"/>
    <lineage>
        <taxon>unclassified sequences</taxon>
        <taxon>metagenomes</taxon>
        <taxon>ecological metagenomes</taxon>
    </lineage>
</organism>
<evidence type="ECO:0000256" key="1">
    <source>
        <dbReference type="ARBA" id="ARBA00022982"/>
    </source>
</evidence>
<dbReference type="GO" id="GO:0050660">
    <property type="term" value="F:flavin adenine dinucleotide binding"/>
    <property type="evidence" value="ECO:0007669"/>
    <property type="project" value="InterPro"/>
</dbReference>